<evidence type="ECO:0000313" key="3">
    <source>
        <dbReference type="Proteomes" id="UP000235672"/>
    </source>
</evidence>
<name>A0A2J6QA88_9HELO</name>
<dbReference type="Proteomes" id="UP000235672">
    <property type="component" value="Unassembled WGS sequence"/>
</dbReference>
<evidence type="ECO:0000256" key="1">
    <source>
        <dbReference type="SAM" id="MobiDB-lite"/>
    </source>
</evidence>
<evidence type="ECO:0000313" key="2">
    <source>
        <dbReference type="EMBL" id="PMD23174.1"/>
    </source>
</evidence>
<feature type="region of interest" description="Disordered" evidence="1">
    <location>
        <begin position="38"/>
        <end position="72"/>
    </location>
</feature>
<proteinExistence type="predicted"/>
<protein>
    <submittedName>
        <fullName evidence="2">Uncharacterized protein</fullName>
    </submittedName>
</protein>
<gene>
    <name evidence="2" type="ORF">NA56DRAFT_644088</name>
</gene>
<feature type="compositionally biased region" description="Basic and acidic residues" evidence="1">
    <location>
        <begin position="38"/>
        <end position="64"/>
    </location>
</feature>
<accession>A0A2J6QA88</accession>
<dbReference type="EMBL" id="KZ613475">
    <property type="protein sequence ID" value="PMD23174.1"/>
    <property type="molecule type" value="Genomic_DNA"/>
</dbReference>
<reference evidence="2 3" key="1">
    <citation type="submission" date="2016-05" db="EMBL/GenBank/DDBJ databases">
        <title>A degradative enzymes factory behind the ericoid mycorrhizal symbiosis.</title>
        <authorList>
            <consortium name="DOE Joint Genome Institute"/>
            <person name="Martino E."/>
            <person name="Morin E."/>
            <person name="Grelet G."/>
            <person name="Kuo A."/>
            <person name="Kohler A."/>
            <person name="Daghino S."/>
            <person name="Barry K."/>
            <person name="Choi C."/>
            <person name="Cichocki N."/>
            <person name="Clum A."/>
            <person name="Copeland A."/>
            <person name="Hainaut M."/>
            <person name="Haridas S."/>
            <person name="Labutti K."/>
            <person name="Lindquist E."/>
            <person name="Lipzen A."/>
            <person name="Khouja H.-R."/>
            <person name="Murat C."/>
            <person name="Ohm R."/>
            <person name="Olson A."/>
            <person name="Spatafora J."/>
            <person name="Veneault-Fourrey C."/>
            <person name="Henrissat B."/>
            <person name="Grigoriev I."/>
            <person name="Martin F."/>
            <person name="Perotto S."/>
        </authorList>
    </citation>
    <scope>NUCLEOTIDE SEQUENCE [LARGE SCALE GENOMIC DNA]</scope>
    <source>
        <strain evidence="2 3">UAMH 7357</strain>
    </source>
</reference>
<dbReference type="AlphaFoldDB" id="A0A2J6QA88"/>
<keyword evidence="3" id="KW-1185">Reference proteome</keyword>
<organism evidence="2 3">
    <name type="scientific">Hyaloscypha hepaticicola</name>
    <dbReference type="NCBI Taxonomy" id="2082293"/>
    <lineage>
        <taxon>Eukaryota</taxon>
        <taxon>Fungi</taxon>
        <taxon>Dikarya</taxon>
        <taxon>Ascomycota</taxon>
        <taxon>Pezizomycotina</taxon>
        <taxon>Leotiomycetes</taxon>
        <taxon>Helotiales</taxon>
        <taxon>Hyaloscyphaceae</taxon>
        <taxon>Hyaloscypha</taxon>
    </lineage>
</organism>
<sequence length="72" mass="8264">MLNLIITSDKTKHPISRQFSAAEVQRRIDQTKQDLLREADMADHLEASQPDLKREKREHSDEQSSPKPGLTP</sequence>